<evidence type="ECO:0000313" key="3">
    <source>
        <dbReference type="Proteomes" id="UP000054783"/>
    </source>
</evidence>
<feature type="compositionally biased region" description="Basic and acidic residues" evidence="1">
    <location>
        <begin position="44"/>
        <end position="56"/>
    </location>
</feature>
<feature type="non-terminal residue" evidence="2">
    <location>
        <position position="66"/>
    </location>
</feature>
<sequence length="66" mass="7437">LTKHKGNEPVQFRLTSSNAQKIEGADIVIIHFDITNVERRRKITEGLPERSKKDNIESLPASPDTP</sequence>
<dbReference type="EMBL" id="JYDQ01001371">
    <property type="protein sequence ID" value="KRY05329.1"/>
    <property type="molecule type" value="Genomic_DNA"/>
</dbReference>
<keyword evidence="3" id="KW-1185">Reference proteome</keyword>
<proteinExistence type="predicted"/>
<gene>
    <name evidence="2" type="ORF">T12_9287</name>
</gene>
<feature type="non-terminal residue" evidence="2">
    <location>
        <position position="1"/>
    </location>
</feature>
<feature type="region of interest" description="Disordered" evidence="1">
    <location>
        <begin position="44"/>
        <end position="66"/>
    </location>
</feature>
<protein>
    <submittedName>
        <fullName evidence="2">Uncharacterized protein</fullName>
    </submittedName>
</protein>
<accession>A0A0V0YYP7</accession>
<evidence type="ECO:0000313" key="2">
    <source>
        <dbReference type="EMBL" id="KRY05329.1"/>
    </source>
</evidence>
<name>A0A0V0YYP7_9BILA</name>
<dbReference type="Proteomes" id="UP000054783">
    <property type="component" value="Unassembled WGS sequence"/>
</dbReference>
<comment type="caution">
    <text evidence="2">The sequence shown here is derived from an EMBL/GenBank/DDBJ whole genome shotgun (WGS) entry which is preliminary data.</text>
</comment>
<dbReference type="AlphaFoldDB" id="A0A0V0YYP7"/>
<reference evidence="2 3" key="1">
    <citation type="submission" date="2015-01" db="EMBL/GenBank/DDBJ databases">
        <title>Evolution of Trichinella species and genotypes.</title>
        <authorList>
            <person name="Korhonen P.K."/>
            <person name="Edoardo P."/>
            <person name="Giuseppe L.R."/>
            <person name="Gasser R.B."/>
        </authorList>
    </citation>
    <scope>NUCLEOTIDE SEQUENCE [LARGE SCALE GENOMIC DNA]</scope>
    <source>
        <strain evidence="2">ISS2496</strain>
    </source>
</reference>
<organism evidence="2 3">
    <name type="scientific">Trichinella patagoniensis</name>
    <dbReference type="NCBI Taxonomy" id="990121"/>
    <lineage>
        <taxon>Eukaryota</taxon>
        <taxon>Metazoa</taxon>
        <taxon>Ecdysozoa</taxon>
        <taxon>Nematoda</taxon>
        <taxon>Enoplea</taxon>
        <taxon>Dorylaimia</taxon>
        <taxon>Trichinellida</taxon>
        <taxon>Trichinellidae</taxon>
        <taxon>Trichinella</taxon>
    </lineage>
</organism>
<evidence type="ECO:0000256" key="1">
    <source>
        <dbReference type="SAM" id="MobiDB-lite"/>
    </source>
</evidence>